<evidence type="ECO:0000313" key="7">
    <source>
        <dbReference type="EMBL" id="GAA2083514.1"/>
    </source>
</evidence>
<keyword evidence="8" id="KW-1185">Reference proteome</keyword>
<gene>
    <name evidence="7" type="ORF">GCM10009821_25800</name>
</gene>
<evidence type="ECO:0000256" key="1">
    <source>
        <dbReference type="ARBA" id="ARBA00006768"/>
    </source>
</evidence>
<sequence length="844" mass="94199">MPPLDMPPEGVDTSGLGPSHEPPQVHDFLDRWRFPVDEWSLVEQHHDPSDLGVTETLFAVGNGYLGMRGNVEEGRDAHTHGTFVNGFHETWPIQHAEEAYGFARVGQTIVNVPDAKIIRLYVDDEPLLLTVADLLDYERSLDLRDGVLRRRLLWRTPSGKRVRIESTRMVSLTQKHLAVMTFEVTLLDDAAPVAISSQILNRQDGEDEYHVRAMAMGEGADPRKAEQFERRVLVPQEQLGEPGTERMGLGFRCAESGMTLAVMADHVLETENEHSSRVVVGDDLAKTTYRVAAEPGVPIRLTKLVAYHTSRGVPSRELLDRCRRTLDRSCGLGVAELQAEQRAWLDDFWQRSDVVVPGQPEVQQAVRWNLFSLAQAAARAEGQGVPAKGVSGSGYGGHYFWDTEAYVMPFLTYTAPWMARNAMRFRYSLLDAARRRAKQLAQTGALFPWRTINGEEASAYYAAGTAQYHIDADVSYALSQYVGATGDVDFLNREGIDILVETARLWADLGFWRTEEDGTFHIHGVTGPDEYTTVVNDNMFTNVMARFNLRRAVEAVRTLQHEAPDAHAEMVRRLRLADHEVDEWARAARQMAIPYDEHLGIHPQDSHFLEREMWDLDRTPLDKRPLLLHYHPLVIYRFQVLKQADVVLALFLRGEDFTPAQKRANFEYYDPITTGDSTLSAVVQSIIAAEVGYHDLAYRYFLSALFVDLADRHGNASDGVHVASTGGVWSTLASGFGGFRDLGAGQWCIDPRLPDAWESLEYRLTLRGTRVRVTVRQEELELVVEDGDGTLAFDVRGTEVVVSPGDGAVVPLKGQGPRLEGQPPSPVGTRRADGTVISAIVPGA</sequence>
<feature type="domain" description="Glycoside hydrolase family 65 N-terminal" evidence="6">
    <location>
        <begin position="43"/>
        <end position="311"/>
    </location>
</feature>
<dbReference type="Gene3D" id="1.50.10.10">
    <property type="match status" value="1"/>
</dbReference>
<proteinExistence type="inferred from homology"/>
<dbReference type="InterPro" id="IPR005196">
    <property type="entry name" value="Glyco_hydro_65_N"/>
</dbReference>
<dbReference type="SUPFAM" id="SSF74650">
    <property type="entry name" value="Galactose mutarotase-like"/>
    <property type="match status" value="1"/>
</dbReference>
<dbReference type="Pfam" id="PF03636">
    <property type="entry name" value="Glyco_hydro_65N"/>
    <property type="match status" value="1"/>
</dbReference>
<keyword evidence="7" id="KW-0378">Hydrolase</keyword>
<organism evidence="7 8">
    <name type="scientific">Aeromicrobium halocynthiae</name>
    <dbReference type="NCBI Taxonomy" id="560557"/>
    <lineage>
        <taxon>Bacteria</taxon>
        <taxon>Bacillati</taxon>
        <taxon>Actinomycetota</taxon>
        <taxon>Actinomycetes</taxon>
        <taxon>Propionibacteriales</taxon>
        <taxon>Nocardioidaceae</taxon>
        <taxon>Aeromicrobium</taxon>
    </lineage>
</organism>
<evidence type="ECO:0000256" key="3">
    <source>
        <dbReference type="SAM" id="MobiDB-lite"/>
    </source>
</evidence>
<reference evidence="7 8" key="1">
    <citation type="journal article" date="2019" name="Int. J. Syst. Evol. Microbiol.">
        <title>The Global Catalogue of Microorganisms (GCM) 10K type strain sequencing project: providing services to taxonomists for standard genome sequencing and annotation.</title>
        <authorList>
            <consortium name="The Broad Institute Genomics Platform"/>
            <consortium name="The Broad Institute Genome Sequencing Center for Infectious Disease"/>
            <person name="Wu L."/>
            <person name="Ma J."/>
        </authorList>
    </citation>
    <scope>NUCLEOTIDE SEQUENCE [LARGE SCALE GENOMIC DNA]</scope>
    <source>
        <strain evidence="7 8">JCM 15749</strain>
    </source>
</reference>
<evidence type="ECO:0000313" key="8">
    <source>
        <dbReference type="Proteomes" id="UP001501480"/>
    </source>
</evidence>
<dbReference type="InterPro" id="IPR037018">
    <property type="entry name" value="GH65_N"/>
</dbReference>
<dbReference type="Pfam" id="PF03632">
    <property type="entry name" value="Glyco_hydro_65m"/>
    <property type="match status" value="1"/>
</dbReference>
<dbReference type="RefSeq" id="WP_344329482.1">
    <property type="nucleotide sequence ID" value="NZ_BAAAPY010000011.1"/>
</dbReference>
<accession>A0ABN2W4F4</accession>
<dbReference type="InterPro" id="IPR005195">
    <property type="entry name" value="Glyco_hydro_65_M"/>
</dbReference>
<dbReference type="Pfam" id="PF03633">
    <property type="entry name" value="Glyco_hydro_65C"/>
    <property type="match status" value="1"/>
</dbReference>
<comment type="similarity">
    <text evidence="1">Belongs to the glycosyl hydrolase 65 family.</text>
</comment>
<evidence type="ECO:0000259" key="5">
    <source>
        <dbReference type="Pfam" id="PF03633"/>
    </source>
</evidence>
<dbReference type="PIRSF" id="PIRSF036289">
    <property type="entry name" value="Glycosyl_hydrolase_malt_phosph"/>
    <property type="match status" value="1"/>
</dbReference>
<dbReference type="GO" id="GO:0016787">
    <property type="term" value="F:hydrolase activity"/>
    <property type="evidence" value="ECO:0007669"/>
    <property type="project" value="UniProtKB-KW"/>
</dbReference>
<dbReference type="InterPro" id="IPR017045">
    <property type="entry name" value="Malt_Pase/Glycosyl_Hdrlase"/>
</dbReference>
<evidence type="ECO:0000259" key="6">
    <source>
        <dbReference type="Pfam" id="PF03636"/>
    </source>
</evidence>
<comment type="caution">
    <text evidence="7">The sequence shown here is derived from an EMBL/GenBank/DDBJ whole genome shotgun (WGS) entry which is preliminary data.</text>
</comment>
<dbReference type="EMBL" id="BAAAPY010000011">
    <property type="protein sequence ID" value="GAA2083514.1"/>
    <property type="molecule type" value="Genomic_DNA"/>
</dbReference>
<evidence type="ECO:0000256" key="2">
    <source>
        <dbReference type="ARBA" id="ARBA00023295"/>
    </source>
</evidence>
<dbReference type="InterPro" id="IPR005194">
    <property type="entry name" value="Glyco_hydro_65_C"/>
</dbReference>
<feature type="region of interest" description="Disordered" evidence="3">
    <location>
        <begin position="1"/>
        <end position="24"/>
    </location>
</feature>
<dbReference type="Gene3D" id="2.70.98.40">
    <property type="entry name" value="Glycoside hydrolase, family 65, N-terminal domain"/>
    <property type="match status" value="1"/>
</dbReference>
<dbReference type="InterPro" id="IPR012341">
    <property type="entry name" value="6hp_glycosidase-like_sf"/>
</dbReference>
<dbReference type="PANTHER" id="PTHR11051:SF13">
    <property type="entry name" value="GLYCOSYL TRANSFERASE"/>
    <property type="match status" value="1"/>
</dbReference>
<feature type="domain" description="Glycoside hydrolase family 65 C-terminal" evidence="5">
    <location>
        <begin position="744"/>
        <end position="802"/>
    </location>
</feature>
<name>A0ABN2W4F4_9ACTN</name>
<dbReference type="InterPro" id="IPR011013">
    <property type="entry name" value="Gal_mutarotase_sf_dom"/>
</dbReference>
<dbReference type="PANTHER" id="PTHR11051">
    <property type="entry name" value="GLYCOSYL HYDROLASE-RELATED"/>
    <property type="match status" value="1"/>
</dbReference>
<keyword evidence="2" id="KW-0326">Glycosidase</keyword>
<protein>
    <submittedName>
        <fullName evidence="7">Glycosyl hydrolase family 65 protein</fullName>
    </submittedName>
</protein>
<dbReference type="Gene3D" id="2.60.420.10">
    <property type="entry name" value="Maltose phosphorylase, domain 3"/>
    <property type="match status" value="1"/>
</dbReference>
<dbReference type="Proteomes" id="UP001501480">
    <property type="component" value="Unassembled WGS sequence"/>
</dbReference>
<dbReference type="SUPFAM" id="SSF48208">
    <property type="entry name" value="Six-hairpin glycosidases"/>
    <property type="match status" value="1"/>
</dbReference>
<feature type="domain" description="Glycoside hydrolase family 65 central catalytic" evidence="4">
    <location>
        <begin position="367"/>
        <end position="729"/>
    </location>
</feature>
<dbReference type="InterPro" id="IPR008928">
    <property type="entry name" value="6-hairpin_glycosidase_sf"/>
</dbReference>
<evidence type="ECO:0000259" key="4">
    <source>
        <dbReference type="Pfam" id="PF03632"/>
    </source>
</evidence>